<dbReference type="GO" id="GO:0140359">
    <property type="term" value="F:ABC-type transporter activity"/>
    <property type="evidence" value="ECO:0007669"/>
    <property type="project" value="InterPro"/>
</dbReference>
<dbReference type="Proteomes" id="UP000182347">
    <property type="component" value="Unassembled WGS sequence"/>
</dbReference>
<feature type="transmembrane region" description="Helical" evidence="1">
    <location>
        <begin position="153"/>
        <end position="180"/>
    </location>
</feature>
<keyword evidence="1" id="KW-0472">Membrane</keyword>
<gene>
    <name evidence="2" type="ORF">SAMN05216244_1183</name>
</gene>
<protein>
    <submittedName>
        <fullName evidence="2">ABC-2 type transport system permease protein</fullName>
    </submittedName>
</protein>
<feature type="transmembrane region" description="Helical" evidence="1">
    <location>
        <begin position="200"/>
        <end position="225"/>
    </location>
</feature>
<evidence type="ECO:0000313" key="2">
    <source>
        <dbReference type="EMBL" id="SDL90823.1"/>
    </source>
</evidence>
<organism evidence="2 3">
    <name type="scientific">Sediminibacillus halophilus</name>
    <dbReference type="NCBI Taxonomy" id="482461"/>
    <lineage>
        <taxon>Bacteria</taxon>
        <taxon>Bacillati</taxon>
        <taxon>Bacillota</taxon>
        <taxon>Bacilli</taxon>
        <taxon>Bacillales</taxon>
        <taxon>Bacillaceae</taxon>
        <taxon>Sediminibacillus</taxon>
    </lineage>
</organism>
<dbReference type="OrthoDB" id="8613028at2"/>
<dbReference type="GO" id="GO:0005886">
    <property type="term" value="C:plasma membrane"/>
    <property type="evidence" value="ECO:0007669"/>
    <property type="project" value="UniProtKB-SubCell"/>
</dbReference>
<feature type="transmembrane region" description="Helical" evidence="1">
    <location>
        <begin position="232"/>
        <end position="254"/>
    </location>
</feature>
<dbReference type="AlphaFoldDB" id="A0A1G9NX13"/>
<proteinExistence type="predicted"/>
<dbReference type="STRING" id="482461.SAMN05216244_1183"/>
<sequence>MLTLIRNEWFKLRKKPSIYLMAIIIVLLVIATGMIGKITEDAHSVPDNWQENLAAKNEQLKEQQKENANNPILTENNRNQIAVNNYRIEHDIKPGSELSVWSYTVENVPLISVAGLLVMIIAAGIVSSEFSGGTIKLMMIRPAARWKVLLAKYLTVLAYGLLLVVLLFIVSLAVGVILFGTGESMIHLTVNNGVVAEENVLVYLLRYFFFSTIDLWMMVSLAFALSAIFRNTALSLGVSLFAYLMGGTFTSLLAERFDWTKYLLFANTDLNRYVSGTPFVEGMTMTFSVVMLFLYLTVFLAAAFMTFSKRDIA</sequence>
<evidence type="ECO:0000313" key="3">
    <source>
        <dbReference type="Proteomes" id="UP000182347"/>
    </source>
</evidence>
<feature type="transmembrane region" description="Helical" evidence="1">
    <location>
        <begin position="110"/>
        <end position="132"/>
    </location>
</feature>
<dbReference type="RefSeq" id="WP_074597882.1">
    <property type="nucleotide sequence ID" value="NZ_FNHF01000001.1"/>
</dbReference>
<dbReference type="Pfam" id="PF12679">
    <property type="entry name" value="ABC2_membrane_2"/>
    <property type="match status" value="1"/>
</dbReference>
<accession>A0A1G9NX13</accession>
<name>A0A1G9NX13_9BACI</name>
<evidence type="ECO:0000256" key="1">
    <source>
        <dbReference type="SAM" id="Phobius"/>
    </source>
</evidence>
<keyword evidence="1" id="KW-0812">Transmembrane</keyword>
<dbReference type="PANTHER" id="PTHR37305">
    <property type="entry name" value="INTEGRAL MEMBRANE PROTEIN-RELATED"/>
    <property type="match status" value="1"/>
</dbReference>
<feature type="transmembrane region" description="Helical" evidence="1">
    <location>
        <begin position="285"/>
        <end position="307"/>
    </location>
</feature>
<feature type="transmembrane region" description="Helical" evidence="1">
    <location>
        <begin position="18"/>
        <end position="39"/>
    </location>
</feature>
<dbReference type="PANTHER" id="PTHR37305:SF1">
    <property type="entry name" value="MEMBRANE PROTEIN"/>
    <property type="match status" value="1"/>
</dbReference>
<reference evidence="3" key="1">
    <citation type="submission" date="2016-10" db="EMBL/GenBank/DDBJ databases">
        <authorList>
            <person name="Varghese N."/>
            <person name="Submissions S."/>
        </authorList>
    </citation>
    <scope>NUCLEOTIDE SEQUENCE [LARGE SCALE GENOMIC DNA]</scope>
    <source>
        <strain evidence="3">CGMCC 1.6199</strain>
    </source>
</reference>
<keyword evidence="1" id="KW-1133">Transmembrane helix</keyword>
<dbReference type="EMBL" id="FNHF01000001">
    <property type="protein sequence ID" value="SDL90823.1"/>
    <property type="molecule type" value="Genomic_DNA"/>
</dbReference>
<keyword evidence="3" id="KW-1185">Reference proteome</keyword>